<keyword evidence="1" id="KW-1133">Transmembrane helix</keyword>
<accession>A0A810KV95</accession>
<feature type="transmembrane region" description="Helical" evidence="1">
    <location>
        <begin position="186"/>
        <end position="206"/>
    </location>
</feature>
<protein>
    <submittedName>
        <fullName evidence="2">Uncharacterized protein</fullName>
    </submittedName>
</protein>
<feature type="transmembrane region" description="Helical" evidence="1">
    <location>
        <begin position="103"/>
        <end position="122"/>
    </location>
</feature>
<keyword evidence="1" id="KW-0812">Transmembrane</keyword>
<evidence type="ECO:0000313" key="2">
    <source>
        <dbReference type="EMBL" id="BCJ27110.1"/>
    </source>
</evidence>
<gene>
    <name evidence="2" type="ORF">Asera_12180</name>
</gene>
<feature type="transmembrane region" description="Helical" evidence="1">
    <location>
        <begin position="134"/>
        <end position="153"/>
    </location>
</feature>
<organism evidence="2 3">
    <name type="scientific">Actinocatenispora sera</name>
    <dbReference type="NCBI Taxonomy" id="390989"/>
    <lineage>
        <taxon>Bacteria</taxon>
        <taxon>Bacillati</taxon>
        <taxon>Actinomycetota</taxon>
        <taxon>Actinomycetes</taxon>
        <taxon>Micromonosporales</taxon>
        <taxon>Micromonosporaceae</taxon>
        <taxon>Actinocatenispora</taxon>
    </lineage>
</organism>
<dbReference type="AlphaFoldDB" id="A0A810KV95"/>
<sequence length="211" mass="21089">MTVSSPTAVPTRVRGGAATLLVAVLAGLALGAVDLAGQLLLPYPWANLANSPAVWAAAAFALGAGLRAGRARAIAAGIVLLLVAVESYYLAATLVLGDDLANLWSPTTLIWLFAGVLAGVVFGPAGAAWRAGRWWPATVAVALLGAVFVAEGARAFRTVNLPTGAILAVLGLALVLLLARSARQRLVALAVLVPLAALGAVGYLGAGLATG</sequence>
<proteinExistence type="predicted"/>
<evidence type="ECO:0000313" key="3">
    <source>
        <dbReference type="Proteomes" id="UP000680750"/>
    </source>
</evidence>
<feature type="transmembrane region" description="Helical" evidence="1">
    <location>
        <begin position="73"/>
        <end position="91"/>
    </location>
</feature>
<name>A0A810KV95_9ACTN</name>
<dbReference type="Pfam" id="PF20128">
    <property type="entry name" value="DUF6518"/>
    <property type="match status" value="1"/>
</dbReference>
<dbReference type="InterPro" id="IPR045393">
    <property type="entry name" value="DUF6518"/>
</dbReference>
<dbReference type="RefSeq" id="WP_030445344.1">
    <property type="nucleotide sequence ID" value="NZ_AP023354.1"/>
</dbReference>
<dbReference type="Proteomes" id="UP000680750">
    <property type="component" value="Chromosome"/>
</dbReference>
<feature type="transmembrane region" description="Helical" evidence="1">
    <location>
        <begin position="159"/>
        <end position="179"/>
    </location>
</feature>
<feature type="transmembrane region" description="Helical" evidence="1">
    <location>
        <begin position="47"/>
        <end position="66"/>
    </location>
</feature>
<keyword evidence="1" id="KW-0472">Membrane</keyword>
<dbReference type="KEGG" id="aser:Asera_12180"/>
<reference evidence="2" key="1">
    <citation type="submission" date="2020-08" db="EMBL/GenBank/DDBJ databases">
        <title>Whole genome shotgun sequence of Actinocatenispora sera NBRC 101916.</title>
        <authorList>
            <person name="Komaki H."/>
            <person name="Tamura T."/>
        </authorList>
    </citation>
    <scope>NUCLEOTIDE SEQUENCE</scope>
    <source>
        <strain evidence="2">NBRC 101916</strain>
    </source>
</reference>
<dbReference type="EMBL" id="AP023354">
    <property type="protein sequence ID" value="BCJ27110.1"/>
    <property type="molecule type" value="Genomic_DNA"/>
</dbReference>
<evidence type="ECO:0000256" key="1">
    <source>
        <dbReference type="SAM" id="Phobius"/>
    </source>
</evidence>
<keyword evidence="3" id="KW-1185">Reference proteome</keyword>